<dbReference type="Pfam" id="PF00931">
    <property type="entry name" value="NB-ARC"/>
    <property type="match status" value="1"/>
</dbReference>
<feature type="region of interest" description="Disordered" evidence="1">
    <location>
        <begin position="1204"/>
        <end position="1233"/>
    </location>
</feature>
<dbReference type="RefSeq" id="WP_189960035.1">
    <property type="nucleotide sequence ID" value="NZ_BMUA01000001.1"/>
</dbReference>
<proteinExistence type="predicted"/>
<dbReference type="InterPro" id="IPR027417">
    <property type="entry name" value="P-loop_NTPase"/>
</dbReference>
<comment type="caution">
    <text evidence="3">The sequence shown here is derived from an EMBL/GenBank/DDBJ whole genome shotgun (WGS) entry which is preliminary data.</text>
</comment>
<organism evidence="3 4">
    <name type="scientific">Streptomyces violascens</name>
    <dbReference type="NCBI Taxonomy" id="67381"/>
    <lineage>
        <taxon>Bacteria</taxon>
        <taxon>Bacillati</taxon>
        <taxon>Actinomycetota</taxon>
        <taxon>Actinomycetes</taxon>
        <taxon>Kitasatosporales</taxon>
        <taxon>Streptomycetaceae</taxon>
        <taxon>Streptomyces</taxon>
    </lineage>
</organism>
<accession>A0ABQ3QFT0</accession>
<dbReference type="PANTHER" id="PTHR35205:SF1">
    <property type="entry name" value="ZU5 DOMAIN-CONTAINING PROTEIN"/>
    <property type="match status" value="1"/>
</dbReference>
<dbReference type="EMBL" id="BNDY01000002">
    <property type="protein sequence ID" value="GHI36133.1"/>
    <property type="molecule type" value="Genomic_DNA"/>
</dbReference>
<evidence type="ECO:0000313" key="4">
    <source>
        <dbReference type="Proteomes" id="UP001050808"/>
    </source>
</evidence>
<protein>
    <recommendedName>
        <fullName evidence="2">NB-ARC domain-containing protein</fullName>
    </recommendedName>
</protein>
<name>A0ABQ3QFT0_9ACTN</name>
<evidence type="ECO:0000256" key="1">
    <source>
        <dbReference type="SAM" id="MobiDB-lite"/>
    </source>
</evidence>
<keyword evidence="4" id="KW-1185">Reference proteome</keyword>
<gene>
    <name evidence="3" type="ORF">Sviol_05410</name>
</gene>
<dbReference type="Gene3D" id="3.40.50.300">
    <property type="entry name" value="P-loop containing nucleotide triphosphate hydrolases"/>
    <property type="match status" value="1"/>
</dbReference>
<feature type="domain" description="NB-ARC" evidence="2">
    <location>
        <begin position="262"/>
        <end position="392"/>
    </location>
</feature>
<dbReference type="InterPro" id="IPR002182">
    <property type="entry name" value="NB-ARC"/>
</dbReference>
<sequence>MAIDGGRVAARGFQYQYLRTVEALLVGMQQSEVTACRVEGPGNAVSVHHVDSVDFDLVDASGRSLLAVQVKSAGAGRTVRAREAVSVLVHLVTGFEADQYRLITSAVPDEGCLRLGELLKRHGGDVSGLKVGLEELLVRAPAAWGLCQALSEEHWDRLGRAGIEFDGRSDEQLREDLQGALRLERERAGRGLSGGAGGLVLGCLVAEVMRRAADPGLAQWDVSDFRGSVLVSDEELRSALGRQDLGIVFGQVPPVPEVDRSHLVEKVGEVLLGGQDSAQGVLTCVITGLSGLGKSSLAAAYIAAEAFLYDAVFWVDAETEESLVASFVRVLAHLTGRAEQTEVRDPRLLREQVHAELQSLPGRWLMVLDDASQSVVGAWIPRQGRGRVIVTALGGHWPRVGGRIDLDPMSREEALELLQLRLSVGAQEAAEHASALSRLADVLEYWPLAIEVACGYLVSCGVGLDRIAAYSETLVHRAADDEQSVPAGYPRTLAAAVALTVDRLAISAQGRGLLQPTLVTVAALCWLAPRRVPVHLAAACAFYDPENMPPSPRWLVFDEVHVPVREVMRELLNVSLVRWDEPLPGRGESFPGSDDTVSMNSVLQQIIGRYLEMDEEEGTAALSALAFHTDRWLRGALLTGQAERTWELAQHATALVGHIRSAGTADTFTALLMGNLAAFHHAHGQYESAQRLLEQELEWLVQAGDPDEGMAAQARTSLAHLVHIRKQDGAAACIADYLGPVLGYLRRLDGHLHDNVSDLPGKASLILQMQLSRESDPRLEDLLKGYRDLADSLPSAEREQTVQDLLTIQDLIGQGEAERAEHAVTKALVGCADPWSSSTADLRRLLVEALALQDKWAEADAAFTDFVPYAGPHTLHGFAVHHLVHNVGCQSAWKWVLTGEQRAVQLLGRLLQETCIADNPAYETGTDEARFILLQAVHEGWRAIHEGADDADPLVLLARLRDKTFTDPHDPGSVWERIYRGLIPRLSAVAGETAHRLQQEAGESVLAEFSPMLQANGDLRAVYEEASCHSVLSLSTDPVYGFLAGRSSLDILLPEIKKLMPASRALAILEPDQMLGATLLENGETVELQIHRACGNGLRRLVGPQPTIPSPRHLTLTIAGRRLTLEHDDGTVIARADAIASGRWRQAARDRGSVLVLYGYGLTLSDPAAHRQLMTNPAEVHRRFAEASGNGLLAAALVSVRIQPDSTRTEPAATAGRQQPSPTTRARRKGRRR</sequence>
<reference evidence="3" key="1">
    <citation type="submission" date="2024-05" db="EMBL/GenBank/DDBJ databases">
        <title>Whole genome shotgun sequence of Streptomyces violascens NBRC 12920.</title>
        <authorList>
            <person name="Komaki H."/>
            <person name="Tamura T."/>
        </authorList>
    </citation>
    <scope>NUCLEOTIDE SEQUENCE</scope>
    <source>
        <strain evidence="3">NBRC 12920</strain>
    </source>
</reference>
<dbReference type="PANTHER" id="PTHR35205">
    <property type="entry name" value="NB-ARC AND TPR DOMAIN PROTEIN"/>
    <property type="match status" value="1"/>
</dbReference>
<dbReference type="SUPFAM" id="SSF52540">
    <property type="entry name" value="P-loop containing nucleoside triphosphate hydrolases"/>
    <property type="match status" value="1"/>
</dbReference>
<evidence type="ECO:0000313" key="3">
    <source>
        <dbReference type="EMBL" id="GHI36133.1"/>
    </source>
</evidence>
<evidence type="ECO:0000259" key="2">
    <source>
        <dbReference type="Pfam" id="PF00931"/>
    </source>
</evidence>
<dbReference type="Proteomes" id="UP001050808">
    <property type="component" value="Unassembled WGS sequence"/>
</dbReference>